<evidence type="ECO:0000313" key="2">
    <source>
        <dbReference type="EMBL" id="QJR98259.1"/>
    </source>
</evidence>
<dbReference type="AlphaFoldDB" id="A0A6M4NNA7"/>
<protein>
    <submittedName>
        <fullName evidence="2">Uncharacterized protein</fullName>
    </submittedName>
</protein>
<feature type="chain" id="PRO_5026743835" evidence="1">
    <location>
        <begin position="23"/>
        <end position="299"/>
    </location>
</feature>
<gene>
    <name evidence="2" type="ORF">PlAlph_2640</name>
</gene>
<dbReference type="EMBL" id="MN990729">
    <property type="protein sequence ID" value="QJR98259.1"/>
    <property type="molecule type" value="Genomic_DNA"/>
</dbReference>
<keyword evidence="1" id="KW-0732">Signal</keyword>
<sequence length="299" mass="33627">MAKIWFVALLSVLPFFSPDIHAEEYGKFYEDVLISSDVKLEENAETAKNNASSLLDKKAPVIKIEGQAALPFRSQRPKGETQNRSESMPFSFGQNKPAIVENTTTKYGEGPFGLSWGGTYNQIKAMGVELEKVEIKDYINSFAASQLPKPLPDFDKVIISFGEDNLMWRVLAYGKKLDDDADAAKVLKLYRKYYKLLNQKYGNAKEFFTPKITIIEKTVKDQFGRDQIETTRVEEPLGGKNFLAELQSGEAVLYATFEDLKVGAALAVNVDGDGKSYLILDFTNLQIYKEREEQTLNAL</sequence>
<organism evidence="2">
    <name type="scientific">uncultured Alphaproteobacteria bacterium</name>
    <dbReference type="NCBI Taxonomy" id="91750"/>
    <lineage>
        <taxon>Bacteria</taxon>
        <taxon>Pseudomonadati</taxon>
        <taxon>Pseudomonadota</taxon>
        <taxon>Alphaproteobacteria</taxon>
        <taxon>environmental samples</taxon>
    </lineage>
</organism>
<accession>A0A6M4NNA7</accession>
<name>A0A6M4NNA7_9PROT</name>
<reference evidence="2" key="1">
    <citation type="submission" date="2020-01" db="EMBL/GenBank/DDBJ databases">
        <title>Gastrointestinal microbiota of LL stock colony Peromyscus leucopus.</title>
        <authorList>
            <person name="Milovic A."/>
            <person name="Bassam K."/>
            <person name="Keay E."/>
            <person name="Barbour A.G."/>
        </authorList>
    </citation>
    <scope>NUCLEOTIDE SEQUENCE</scope>
    <source>
        <strain evidence="2">LL90</strain>
    </source>
</reference>
<evidence type="ECO:0000256" key="1">
    <source>
        <dbReference type="SAM" id="SignalP"/>
    </source>
</evidence>
<feature type="signal peptide" evidence="1">
    <location>
        <begin position="1"/>
        <end position="22"/>
    </location>
</feature>
<proteinExistence type="predicted"/>